<dbReference type="InterPro" id="IPR029052">
    <property type="entry name" value="Metallo-depent_PP-like"/>
</dbReference>
<dbReference type="Proteomes" id="UP001302349">
    <property type="component" value="Chromosome"/>
</dbReference>
<evidence type="ECO:0000313" key="5">
    <source>
        <dbReference type="Proteomes" id="UP001302349"/>
    </source>
</evidence>
<dbReference type="SUPFAM" id="SSF56300">
    <property type="entry name" value="Metallo-dependent phosphatases"/>
    <property type="match status" value="1"/>
</dbReference>
<keyword evidence="5" id="KW-1185">Reference proteome</keyword>
<accession>A0ABZ0IGR5</accession>
<organism evidence="4 5">
    <name type="scientific">Imperialibacter roseus</name>
    <dbReference type="NCBI Taxonomy" id="1324217"/>
    <lineage>
        <taxon>Bacteria</taxon>
        <taxon>Pseudomonadati</taxon>
        <taxon>Bacteroidota</taxon>
        <taxon>Cytophagia</taxon>
        <taxon>Cytophagales</taxon>
        <taxon>Flammeovirgaceae</taxon>
        <taxon>Imperialibacter</taxon>
    </lineage>
</organism>
<dbReference type="RefSeq" id="WP_317487034.1">
    <property type="nucleotide sequence ID" value="NZ_CP136051.1"/>
</dbReference>
<dbReference type="SUPFAM" id="SSF49344">
    <property type="entry name" value="CBD9-like"/>
    <property type="match status" value="1"/>
</dbReference>
<reference evidence="4 5" key="1">
    <citation type="journal article" date="2023" name="Microbiol. Resour. Announc.">
        <title>Complete Genome Sequence of Imperialibacter roseus strain P4T.</title>
        <authorList>
            <person name="Tizabi D.R."/>
            <person name="Bachvaroff T."/>
            <person name="Hill R.T."/>
        </authorList>
    </citation>
    <scope>NUCLEOTIDE SEQUENCE [LARGE SCALE GENOMIC DNA]</scope>
    <source>
        <strain evidence="4 5">P4T</strain>
    </source>
</reference>
<dbReference type="InterPro" id="IPR004843">
    <property type="entry name" value="Calcineurin-like_PHP"/>
</dbReference>
<keyword evidence="1" id="KW-0732">Signal</keyword>
<proteinExistence type="predicted"/>
<evidence type="ECO:0000313" key="4">
    <source>
        <dbReference type="EMBL" id="WOK04218.1"/>
    </source>
</evidence>
<name>A0ABZ0IGR5_9BACT</name>
<evidence type="ECO:0000259" key="2">
    <source>
        <dbReference type="Pfam" id="PF00149"/>
    </source>
</evidence>
<feature type="domain" description="Calcineurin-like phosphoesterase" evidence="2">
    <location>
        <begin position="77"/>
        <end position="231"/>
    </location>
</feature>
<dbReference type="InterPro" id="IPR010502">
    <property type="entry name" value="Carb-bd_dom_fam9"/>
</dbReference>
<gene>
    <name evidence="4" type="ORF">RT717_14150</name>
</gene>
<dbReference type="PANTHER" id="PTHR43143:SF1">
    <property type="entry name" value="SERINE_THREONINE-PROTEIN PHOSPHATASE CPPED1"/>
    <property type="match status" value="1"/>
</dbReference>
<feature type="domain" description="Carbohydrate-binding" evidence="3">
    <location>
        <begin position="424"/>
        <end position="596"/>
    </location>
</feature>
<evidence type="ECO:0000259" key="3">
    <source>
        <dbReference type="Pfam" id="PF06452"/>
    </source>
</evidence>
<dbReference type="Pfam" id="PF06452">
    <property type="entry name" value="CBM9_1"/>
    <property type="match status" value="1"/>
</dbReference>
<dbReference type="Pfam" id="PF00149">
    <property type="entry name" value="Metallophos"/>
    <property type="match status" value="1"/>
</dbReference>
<dbReference type="InterPro" id="IPR051918">
    <property type="entry name" value="STPP_CPPED1"/>
</dbReference>
<dbReference type="EMBL" id="CP136051">
    <property type="protein sequence ID" value="WOK04218.1"/>
    <property type="molecule type" value="Genomic_DNA"/>
</dbReference>
<evidence type="ECO:0000256" key="1">
    <source>
        <dbReference type="SAM" id="SignalP"/>
    </source>
</evidence>
<dbReference type="PANTHER" id="PTHR43143">
    <property type="entry name" value="METALLOPHOSPHOESTERASE, CALCINEURIN SUPERFAMILY"/>
    <property type="match status" value="1"/>
</dbReference>
<dbReference type="Gene3D" id="3.60.21.10">
    <property type="match status" value="1"/>
</dbReference>
<feature type="signal peptide" evidence="1">
    <location>
        <begin position="1"/>
        <end position="19"/>
    </location>
</feature>
<feature type="chain" id="PRO_5045898664" evidence="1">
    <location>
        <begin position="20"/>
        <end position="616"/>
    </location>
</feature>
<sequence>MNYLSAVAIGLLVLGAACTAPVEKASIRIEPIEGPTPYTSLDLNNDPSSFQFAIVTDRTGGHRGNVFEVGLSKLNLLQPEFVMSVGDFIEGYTEDEARLDAEWTEFNGFIDSLTMPFFYVPGNHDITNKVMYDKYKSIFGKDYYHFVYKDVLFLCLNSEDNYRGSGKGTIGDEQYEWIEKTLAANADVKWTLVFMHQPLWNQQAETLRWPDVEKLLEPRKHTVYVGHHHSYVKYERNNGKYFILATTGGGSRLRGPRFGEFDHVVWITMTDNGPIMANLELSGVWDENVVTEQSSNYFRPLFNGQPVRVSPMFTDGSTFSNGATEIRLTNDSDAPMDVSFELAANKYLTSSIIRQSLTIAPNSVEILPLKLSGKAASVAALEPVALRGTVTFHGEGMADITMDVTQNARPAKKEYLAKSATKTVDGNLDDWASLPFSETEMYTEANPFSHKGGKADGSVRFGISCDDEFLYIGADITDDELLAVASSRPYNQDAFQVIVDGRSENISSFGTSLSGVLYIGMSPYVDGTNNTTPFTSGNKPEGLKGITVKTDKGYATELAIPLSYLSEQQGGDWKTARINVGVNDFDNDYSHRTNLWWQPDWRGAGSYPGSGTFFRK</sequence>
<protein>
    <submittedName>
        <fullName evidence="4">Metallophosphoesterase</fullName>
    </submittedName>
</protein>
<dbReference type="Gene3D" id="2.60.40.1190">
    <property type="match status" value="1"/>
</dbReference>